<evidence type="ECO:0000256" key="3">
    <source>
        <dbReference type="SAM" id="MobiDB-lite"/>
    </source>
</evidence>
<evidence type="ECO:0000256" key="1">
    <source>
        <dbReference type="ARBA" id="ARBA00022795"/>
    </source>
</evidence>
<keyword evidence="1" id="KW-1005">Bacterial flagellum biogenesis</keyword>
<reference evidence="4 5" key="1">
    <citation type="submission" date="2018-08" db="EMBL/GenBank/DDBJ databases">
        <title>Bacillus chawlae sp. nov., Bacillus glennii sp. nov., and Bacillus saganii sp. nov. Isolated from the Vehicle Assembly Building at Kennedy Space Center where the Viking Spacecraft were Assembled.</title>
        <authorList>
            <person name="Seuylemezian A."/>
            <person name="Vaishampayan P."/>
        </authorList>
    </citation>
    <scope>NUCLEOTIDE SEQUENCE [LARGE SCALE GENOMIC DNA]</scope>
    <source>
        <strain evidence="4 5">V47-23a</strain>
    </source>
</reference>
<keyword evidence="5" id="KW-1185">Reference proteome</keyword>
<keyword evidence="4" id="KW-0966">Cell projection</keyword>
<feature type="coiled-coil region" evidence="2">
    <location>
        <begin position="39"/>
        <end position="66"/>
    </location>
</feature>
<feature type="compositionally biased region" description="Polar residues" evidence="3">
    <location>
        <begin position="147"/>
        <end position="162"/>
    </location>
</feature>
<gene>
    <name evidence="4" type="ORF">D0469_12370</name>
</gene>
<dbReference type="GO" id="GO:0044780">
    <property type="term" value="P:bacterial-type flagellum assembly"/>
    <property type="evidence" value="ECO:0007669"/>
    <property type="project" value="InterPro"/>
</dbReference>
<dbReference type="Gene3D" id="1.20.58.300">
    <property type="entry name" value="FlgN-like"/>
    <property type="match status" value="1"/>
</dbReference>
<protein>
    <submittedName>
        <fullName evidence="4">Flagellar protein FlgN</fullName>
    </submittedName>
</protein>
<accession>A0A372LMQ7</accession>
<dbReference type="InterPro" id="IPR007809">
    <property type="entry name" value="FlgN-like"/>
</dbReference>
<evidence type="ECO:0000313" key="4">
    <source>
        <dbReference type="EMBL" id="RFU68302.1"/>
    </source>
</evidence>
<proteinExistence type="predicted"/>
<feature type="region of interest" description="Disordered" evidence="3">
    <location>
        <begin position="143"/>
        <end position="162"/>
    </location>
</feature>
<keyword evidence="4" id="KW-0282">Flagellum</keyword>
<dbReference type="RefSeq" id="WP_117327051.1">
    <property type="nucleotide sequence ID" value="NZ_QVTE01000034.1"/>
</dbReference>
<dbReference type="SUPFAM" id="SSF140566">
    <property type="entry name" value="FlgN-like"/>
    <property type="match status" value="1"/>
</dbReference>
<dbReference type="InterPro" id="IPR036679">
    <property type="entry name" value="FlgN-like_sf"/>
</dbReference>
<dbReference type="EMBL" id="QVTE01000034">
    <property type="protein sequence ID" value="RFU68302.1"/>
    <property type="molecule type" value="Genomic_DNA"/>
</dbReference>
<keyword evidence="2" id="KW-0175">Coiled coil</keyword>
<evidence type="ECO:0000313" key="5">
    <source>
        <dbReference type="Proteomes" id="UP000264541"/>
    </source>
</evidence>
<dbReference type="OrthoDB" id="2381500at2"/>
<evidence type="ECO:0000256" key="2">
    <source>
        <dbReference type="SAM" id="Coils"/>
    </source>
</evidence>
<dbReference type="Proteomes" id="UP000264541">
    <property type="component" value="Unassembled WGS sequence"/>
</dbReference>
<dbReference type="Pfam" id="PF05130">
    <property type="entry name" value="FlgN"/>
    <property type="match status" value="1"/>
</dbReference>
<dbReference type="AlphaFoldDB" id="A0A372LMQ7"/>
<comment type="caution">
    <text evidence="4">The sequence shown here is derived from an EMBL/GenBank/DDBJ whole genome shotgun (WGS) entry which is preliminary data.</text>
</comment>
<organism evidence="4 5">
    <name type="scientific">Peribacillus saganii</name>
    <dbReference type="NCBI Taxonomy" id="2303992"/>
    <lineage>
        <taxon>Bacteria</taxon>
        <taxon>Bacillati</taxon>
        <taxon>Bacillota</taxon>
        <taxon>Bacilli</taxon>
        <taxon>Bacillales</taxon>
        <taxon>Bacillaceae</taxon>
        <taxon>Peribacillus</taxon>
    </lineage>
</organism>
<name>A0A372LMQ7_9BACI</name>
<sequence length="162" mass="18521">MSVEQIRLTLEKLIKLHKDLISSAARKTEIVKKGDTQALNQLLIDEQKYVKAIENTENEREKAVEAFLKSKGQPEAASSINRIIELSSPTDAEDLTKLKDELLNEALKLKELNYLNQQLIYQSLQFVNTTLDMLQPQNQQFNYNNPIKQNPQGSNSMFDSRA</sequence>
<keyword evidence="4" id="KW-0969">Cilium</keyword>